<dbReference type="EMBL" id="CANTFM010002229">
    <property type="protein sequence ID" value="CAI5744974.1"/>
    <property type="molecule type" value="Genomic_DNA"/>
</dbReference>
<sequence>MTINVSSFVAMSKEQAKERKSLTVRNSEKRTKEIKEQLSGAVTARNSTVKTLRELHDITTERDQLKIGLERTKRALAAIRKKCEDVGKIKEAYDKLKERSGLLQEPPFVV</sequence>
<dbReference type="AlphaFoldDB" id="A0AAV0V701"/>
<evidence type="ECO:0000313" key="1">
    <source>
        <dbReference type="EMBL" id="CAI5744974.1"/>
    </source>
</evidence>
<protein>
    <submittedName>
        <fullName evidence="1">Uncharacterized protein</fullName>
    </submittedName>
</protein>
<comment type="caution">
    <text evidence="1">The sequence shown here is derived from an EMBL/GenBank/DDBJ whole genome shotgun (WGS) entry which is preliminary data.</text>
</comment>
<organism evidence="1 2">
    <name type="scientific">Peronospora destructor</name>
    <dbReference type="NCBI Taxonomy" id="86335"/>
    <lineage>
        <taxon>Eukaryota</taxon>
        <taxon>Sar</taxon>
        <taxon>Stramenopiles</taxon>
        <taxon>Oomycota</taxon>
        <taxon>Peronosporomycetes</taxon>
        <taxon>Peronosporales</taxon>
        <taxon>Peronosporaceae</taxon>
        <taxon>Peronospora</taxon>
    </lineage>
</organism>
<reference evidence="1" key="1">
    <citation type="submission" date="2022-12" db="EMBL/GenBank/DDBJ databases">
        <authorList>
            <person name="Webb A."/>
        </authorList>
    </citation>
    <scope>NUCLEOTIDE SEQUENCE</scope>
    <source>
        <strain evidence="1">Pd1</strain>
    </source>
</reference>
<evidence type="ECO:0000313" key="2">
    <source>
        <dbReference type="Proteomes" id="UP001162029"/>
    </source>
</evidence>
<name>A0AAV0V701_9STRA</name>
<dbReference type="Proteomes" id="UP001162029">
    <property type="component" value="Unassembled WGS sequence"/>
</dbReference>
<keyword evidence="2" id="KW-1185">Reference proteome</keyword>
<accession>A0AAV0V701</accession>
<proteinExistence type="predicted"/>
<gene>
    <name evidence="1" type="ORF">PDE001_LOCUS10093</name>
</gene>